<evidence type="ECO:0000313" key="1">
    <source>
        <dbReference type="EMBL" id="TQL74717.1"/>
    </source>
</evidence>
<dbReference type="RefSeq" id="WP_142034023.1">
    <property type="nucleotide sequence ID" value="NZ_JBHTGS010000002.1"/>
</dbReference>
<dbReference type="OrthoDB" id="3829909at2"/>
<evidence type="ECO:0000313" key="2">
    <source>
        <dbReference type="Proteomes" id="UP000317043"/>
    </source>
</evidence>
<reference evidence="1 2" key="1">
    <citation type="submission" date="2019-06" db="EMBL/GenBank/DDBJ databases">
        <title>Sequencing the genomes of 1000 actinobacteria strains.</title>
        <authorList>
            <person name="Klenk H.-P."/>
        </authorList>
    </citation>
    <scope>NUCLEOTIDE SEQUENCE [LARGE SCALE GENOMIC DNA]</scope>
    <source>
        <strain evidence="1 2">DSM 45928</strain>
    </source>
</reference>
<dbReference type="Gene3D" id="2.40.30.10">
    <property type="entry name" value="Translation factors"/>
    <property type="match status" value="1"/>
</dbReference>
<dbReference type="EMBL" id="VFOW01000001">
    <property type="protein sequence ID" value="TQL74717.1"/>
    <property type="molecule type" value="Genomic_DNA"/>
</dbReference>
<keyword evidence="2" id="KW-1185">Reference proteome</keyword>
<dbReference type="InParanoid" id="A0A543AQ57"/>
<name>A0A543AQ57_9ACTN</name>
<dbReference type="AlphaFoldDB" id="A0A543AQ57"/>
<accession>A0A543AQ57</accession>
<organism evidence="1 2">
    <name type="scientific">Stackebrandtia endophytica</name>
    <dbReference type="NCBI Taxonomy" id="1496996"/>
    <lineage>
        <taxon>Bacteria</taxon>
        <taxon>Bacillati</taxon>
        <taxon>Actinomycetota</taxon>
        <taxon>Actinomycetes</taxon>
        <taxon>Glycomycetales</taxon>
        <taxon>Glycomycetaceae</taxon>
        <taxon>Stackebrandtia</taxon>
    </lineage>
</organism>
<comment type="caution">
    <text evidence="1">The sequence shown here is derived from an EMBL/GenBank/DDBJ whole genome shotgun (WGS) entry which is preliminary data.</text>
</comment>
<dbReference type="Proteomes" id="UP000317043">
    <property type="component" value="Unassembled WGS sequence"/>
</dbReference>
<protein>
    <submittedName>
        <fullName evidence="1">Uncharacterized protein</fullName>
    </submittedName>
</protein>
<sequence>MGLFSKLFGGKTAEPASPARVSRDGMAIIEPTDTFRITGRGLVVTGRMTTPAVTDEWFEVDYQGKRERLRLSRISIDDNPVPTVEPGATVALLLVNASSDWSGVFNI</sequence>
<proteinExistence type="predicted"/>
<gene>
    <name evidence="1" type="ORF">FB566_0203</name>
</gene>